<protein>
    <recommendedName>
        <fullName evidence="12">Sulfotransferase domain-containing protein</fullName>
    </recommendedName>
</protein>
<gene>
    <name evidence="10" type="ORF">EDS130_LOCUS36117</name>
</gene>
<proteinExistence type="inferred from homology"/>
<reference evidence="10" key="1">
    <citation type="submission" date="2021-02" db="EMBL/GenBank/DDBJ databases">
        <authorList>
            <person name="Nowell W R."/>
        </authorList>
    </citation>
    <scope>NUCLEOTIDE SEQUENCE</scope>
</reference>
<evidence type="ECO:0000256" key="5">
    <source>
        <dbReference type="ARBA" id="ARBA00022968"/>
    </source>
</evidence>
<comment type="subcellular location">
    <subcellularLocation>
        <location evidence="1">Golgi apparatus membrane</location>
        <topology evidence="1">Single-pass type II membrane protein</topology>
    </subcellularLocation>
</comment>
<dbReference type="EMBL" id="CAJNOJ010000329">
    <property type="protein sequence ID" value="CAF1402549.1"/>
    <property type="molecule type" value="Genomic_DNA"/>
</dbReference>
<evidence type="ECO:0000256" key="7">
    <source>
        <dbReference type="ARBA" id="ARBA00023034"/>
    </source>
</evidence>
<dbReference type="GO" id="GO:0001733">
    <property type="term" value="F:galactosylceramide sulfotransferase activity"/>
    <property type="evidence" value="ECO:0007669"/>
    <property type="project" value="InterPro"/>
</dbReference>
<accession>A0A815L6M9</accession>
<dbReference type="Gene3D" id="3.40.50.300">
    <property type="entry name" value="P-loop containing nucleotide triphosphate hydrolases"/>
    <property type="match status" value="1"/>
</dbReference>
<evidence type="ECO:0000256" key="8">
    <source>
        <dbReference type="ARBA" id="ARBA00023136"/>
    </source>
</evidence>
<evidence type="ECO:0000256" key="4">
    <source>
        <dbReference type="ARBA" id="ARBA00022692"/>
    </source>
</evidence>
<keyword evidence="4" id="KW-0812">Transmembrane</keyword>
<name>A0A815L6M9_ADIRI</name>
<dbReference type="InterPro" id="IPR027417">
    <property type="entry name" value="P-loop_NTPase"/>
</dbReference>
<dbReference type="GO" id="GO:0009247">
    <property type="term" value="P:glycolipid biosynthetic process"/>
    <property type="evidence" value="ECO:0007669"/>
    <property type="project" value="InterPro"/>
</dbReference>
<dbReference type="PANTHER" id="PTHR14647">
    <property type="entry name" value="GALACTOSE-3-O-SULFOTRANSFERASE"/>
    <property type="match status" value="1"/>
</dbReference>
<dbReference type="GO" id="GO:0000139">
    <property type="term" value="C:Golgi membrane"/>
    <property type="evidence" value="ECO:0007669"/>
    <property type="project" value="UniProtKB-SubCell"/>
</dbReference>
<dbReference type="Proteomes" id="UP000663852">
    <property type="component" value="Unassembled WGS sequence"/>
</dbReference>
<evidence type="ECO:0008006" key="12">
    <source>
        <dbReference type="Google" id="ProtNLM"/>
    </source>
</evidence>
<keyword evidence="6" id="KW-1133">Transmembrane helix</keyword>
<evidence type="ECO:0000256" key="1">
    <source>
        <dbReference type="ARBA" id="ARBA00004323"/>
    </source>
</evidence>
<organism evidence="10 11">
    <name type="scientific">Adineta ricciae</name>
    <name type="common">Rotifer</name>
    <dbReference type="NCBI Taxonomy" id="249248"/>
    <lineage>
        <taxon>Eukaryota</taxon>
        <taxon>Metazoa</taxon>
        <taxon>Spiralia</taxon>
        <taxon>Gnathifera</taxon>
        <taxon>Rotifera</taxon>
        <taxon>Eurotatoria</taxon>
        <taxon>Bdelloidea</taxon>
        <taxon>Adinetida</taxon>
        <taxon>Adinetidae</taxon>
        <taxon>Adineta</taxon>
    </lineage>
</organism>
<evidence type="ECO:0000256" key="2">
    <source>
        <dbReference type="ARBA" id="ARBA00008124"/>
    </source>
</evidence>
<evidence type="ECO:0000313" key="10">
    <source>
        <dbReference type="EMBL" id="CAF1402549.1"/>
    </source>
</evidence>
<keyword evidence="5" id="KW-0735">Signal-anchor</keyword>
<evidence type="ECO:0000313" key="11">
    <source>
        <dbReference type="Proteomes" id="UP000663852"/>
    </source>
</evidence>
<comment type="similarity">
    <text evidence="2">Belongs to the galactose-3-O-sulfotransferase family.</text>
</comment>
<evidence type="ECO:0000256" key="3">
    <source>
        <dbReference type="ARBA" id="ARBA00022679"/>
    </source>
</evidence>
<keyword evidence="7" id="KW-0333">Golgi apparatus</keyword>
<dbReference type="SUPFAM" id="SSF52540">
    <property type="entry name" value="P-loop containing nucleoside triphosphate hydrolases"/>
    <property type="match status" value="1"/>
</dbReference>
<comment type="caution">
    <text evidence="10">The sequence shown here is derived from an EMBL/GenBank/DDBJ whole genome shotgun (WGS) entry which is preliminary data.</text>
</comment>
<keyword evidence="3" id="KW-0808">Transferase</keyword>
<keyword evidence="9" id="KW-0325">Glycoprotein</keyword>
<sequence length="402" mass="46381">MLLTWINIYYKCQLTVNQSTSSSWEHNSSQTEKLGSTLTYSTDRKMKPMYIFVHAPKTGGTIIRVILNHWCLATNKICRELIIADQYGDIRELRAMNASELNQIDVLIGHIPYGVHHMMKLKRPVKYITIIRDPVQQTISAFHFRRYSAHHLAGAFALQSVIHQLNNTLQCGTTSLDCTYDKFQLNHNRNAVISYLTRNQTSFPNAKGCFAGLGGTEGWSQFANAVVNQAWKSDCRGSLDQILGESFQQFLKASIDSQLIQKDYGSRWTFGNNPVTTLFCCYHFWENTISEKDQREQRARCPHIRNDKTKNCALDNMNQIDLILIKEQTKLSLQLLEVFLNWTIPAELKRLRINEAVYVTPKPPPIKFEDLVFAEKLTKLDRIIYQTAVLKFWTNVHSRELL</sequence>
<dbReference type="InterPro" id="IPR009729">
    <property type="entry name" value="Gal-3-0_sulfotransfrase"/>
</dbReference>
<dbReference type="AlphaFoldDB" id="A0A815L6M9"/>
<dbReference type="OrthoDB" id="10288102at2759"/>
<keyword evidence="8" id="KW-0472">Membrane</keyword>
<dbReference type="PANTHER" id="PTHR14647:SF87">
    <property type="entry name" value="PUTATIVE-RELATED"/>
    <property type="match status" value="1"/>
</dbReference>
<evidence type="ECO:0000256" key="6">
    <source>
        <dbReference type="ARBA" id="ARBA00022989"/>
    </source>
</evidence>
<evidence type="ECO:0000256" key="9">
    <source>
        <dbReference type="ARBA" id="ARBA00023180"/>
    </source>
</evidence>